<protein>
    <submittedName>
        <fullName evidence="1">Uncharacterized protein</fullName>
    </submittedName>
</protein>
<proteinExistence type="predicted"/>
<dbReference type="EMBL" id="CM042885">
    <property type="protein sequence ID" value="KAI4364748.1"/>
    <property type="molecule type" value="Genomic_DNA"/>
</dbReference>
<organism evidence="1 2">
    <name type="scientific">Melastoma candidum</name>
    <dbReference type="NCBI Taxonomy" id="119954"/>
    <lineage>
        <taxon>Eukaryota</taxon>
        <taxon>Viridiplantae</taxon>
        <taxon>Streptophyta</taxon>
        <taxon>Embryophyta</taxon>
        <taxon>Tracheophyta</taxon>
        <taxon>Spermatophyta</taxon>
        <taxon>Magnoliopsida</taxon>
        <taxon>eudicotyledons</taxon>
        <taxon>Gunneridae</taxon>
        <taxon>Pentapetalae</taxon>
        <taxon>rosids</taxon>
        <taxon>malvids</taxon>
        <taxon>Myrtales</taxon>
        <taxon>Melastomataceae</taxon>
        <taxon>Melastomatoideae</taxon>
        <taxon>Melastomateae</taxon>
        <taxon>Melastoma</taxon>
    </lineage>
</organism>
<dbReference type="Proteomes" id="UP001057402">
    <property type="component" value="Chromosome 6"/>
</dbReference>
<name>A0ACB9QM62_9MYRT</name>
<sequence>MLMGHTDGLSERSMSKDPLLTGPISELDDGEDSDMAEEVVYAASFDELTANHVKRYVLLRDLSSRKLYVTPSRIVYKISRPSFIPFWRPVTIENQVPLSLVIDIIIEQGWLQSIFGMHTFRIESIAHGKAAPVDEIQVHGISNPSLLRKVIIREASKAIQDSGRMHNKPSAPAADGDNVGRATSVTDGSTVTTFKSPSKSWKITGSPRVASVEHRNIVPNEVVLHKLEEVRKSVRKLEFLVEKSQGPEDS</sequence>
<evidence type="ECO:0000313" key="1">
    <source>
        <dbReference type="EMBL" id="KAI4364748.1"/>
    </source>
</evidence>
<comment type="caution">
    <text evidence="1">The sequence shown here is derived from an EMBL/GenBank/DDBJ whole genome shotgun (WGS) entry which is preliminary data.</text>
</comment>
<evidence type="ECO:0000313" key="2">
    <source>
        <dbReference type="Proteomes" id="UP001057402"/>
    </source>
</evidence>
<accession>A0ACB9QM62</accession>
<keyword evidence="2" id="KW-1185">Reference proteome</keyword>
<reference evidence="2" key="1">
    <citation type="journal article" date="2023" name="Front. Plant Sci.">
        <title>Chromosomal-level genome assembly of Melastoma candidum provides insights into trichome evolution.</title>
        <authorList>
            <person name="Zhong Y."/>
            <person name="Wu W."/>
            <person name="Sun C."/>
            <person name="Zou P."/>
            <person name="Liu Y."/>
            <person name="Dai S."/>
            <person name="Zhou R."/>
        </authorList>
    </citation>
    <scope>NUCLEOTIDE SEQUENCE [LARGE SCALE GENOMIC DNA]</scope>
</reference>
<gene>
    <name evidence="1" type="ORF">MLD38_020802</name>
</gene>